<evidence type="ECO:0000313" key="3">
    <source>
        <dbReference type="EMBL" id="CAE0677458.1"/>
    </source>
</evidence>
<dbReference type="AlphaFoldDB" id="A0A7S3ZAM0"/>
<accession>A0A7S3ZAM0</accession>
<dbReference type="EMBL" id="HBIV01041495">
    <property type="protein sequence ID" value="CAE0677458.1"/>
    <property type="molecule type" value="Transcribed_RNA"/>
</dbReference>
<dbReference type="InterPro" id="IPR002654">
    <property type="entry name" value="Glyco_trans_25"/>
</dbReference>
<evidence type="ECO:0000259" key="2">
    <source>
        <dbReference type="Pfam" id="PF01755"/>
    </source>
</evidence>
<feature type="chain" id="PRO_5031504520" description="Glycosyl transferase family 25 domain-containing protein" evidence="1">
    <location>
        <begin position="19"/>
        <end position="311"/>
    </location>
</feature>
<sequence length="311" mass="35393">MAAVSGLLLATAVSAVWNEPVRSVEVQYNGLARAYVEGSREIRANGTQSPLQIYVITMPDRREHVDAMLKSIGLDSVAHVFPAVMKTKLDWDNLVANGEVHHDSDLTLGEVACTLSHRAVMKEFLNTTSEYALVFEDDAIAPDIFTELLEERREGKENYTSLHLLEELAATSKKVGWHGLNLGRCWDKCIKQEFIQDFSSKVQLVKSRRSLCTEAYIFTRDAARVHLKHTRPIRDAEDRARISFPNFEYFSTNPRIFNQLDGKPGASINGITNQPECISYQSKEDRKRNAIRNREREKMVAKLKAERRKKL</sequence>
<organism evidence="3">
    <name type="scientific">Lotharella globosa</name>
    <dbReference type="NCBI Taxonomy" id="91324"/>
    <lineage>
        <taxon>Eukaryota</taxon>
        <taxon>Sar</taxon>
        <taxon>Rhizaria</taxon>
        <taxon>Cercozoa</taxon>
        <taxon>Chlorarachniophyceae</taxon>
        <taxon>Lotharella</taxon>
    </lineage>
</organism>
<keyword evidence="1" id="KW-0732">Signal</keyword>
<gene>
    <name evidence="3" type="ORF">LGLO00237_LOCUS29239</name>
</gene>
<reference evidence="3" key="1">
    <citation type="submission" date="2021-01" db="EMBL/GenBank/DDBJ databases">
        <authorList>
            <person name="Corre E."/>
            <person name="Pelletier E."/>
            <person name="Niang G."/>
            <person name="Scheremetjew M."/>
            <person name="Finn R."/>
            <person name="Kale V."/>
            <person name="Holt S."/>
            <person name="Cochrane G."/>
            <person name="Meng A."/>
            <person name="Brown T."/>
            <person name="Cohen L."/>
        </authorList>
    </citation>
    <scope>NUCLEOTIDE SEQUENCE</scope>
    <source>
        <strain evidence="3">CCCM811</strain>
    </source>
</reference>
<feature type="signal peptide" evidence="1">
    <location>
        <begin position="1"/>
        <end position="18"/>
    </location>
</feature>
<name>A0A7S3ZAM0_9EUKA</name>
<evidence type="ECO:0000256" key="1">
    <source>
        <dbReference type="SAM" id="SignalP"/>
    </source>
</evidence>
<protein>
    <recommendedName>
        <fullName evidence="2">Glycosyl transferase family 25 domain-containing protein</fullName>
    </recommendedName>
</protein>
<proteinExistence type="predicted"/>
<feature type="domain" description="Glycosyl transferase family 25" evidence="2">
    <location>
        <begin position="53"/>
        <end position="237"/>
    </location>
</feature>
<dbReference type="Pfam" id="PF01755">
    <property type="entry name" value="Glyco_transf_25"/>
    <property type="match status" value="1"/>
</dbReference>
<dbReference type="CDD" id="cd06532">
    <property type="entry name" value="Glyco_transf_25"/>
    <property type="match status" value="1"/>
</dbReference>